<organism evidence="14 15">
    <name type="scientific">Cytobacillus dafuensis</name>
    <name type="common">Bacillus dafuensis</name>
    <dbReference type="NCBI Taxonomy" id="1742359"/>
    <lineage>
        <taxon>Bacteria</taxon>
        <taxon>Bacillati</taxon>
        <taxon>Bacillota</taxon>
        <taxon>Bacilli</taxon>
        <taxon>Bacillales</taxon>
        <taxon>Bacillaceae</taxon>
        <taxon>Cytobacillus</taxon>
    </lineage>
</organism>
<evidence type="ECO:0000256" key="12">
    <source>
        <dbReference type="RuleBase" id="RU366059"/>
    </source>
</evidence>
<dbReference type="InterPro" id="IPR029009">
    <property type="entry name" value="ASB_dom_sf"/>
</dbReference>
<dbReference type="OrthoDB" id="9813137at2"/>
<dbReference type="CDD" id="cd04903">
    <property type="entry name" value="ACT_LSD"/>
    <property type="match status" value="1"/>
</dbReference>
<comment type="catalytic activity">
    <reaction evidence="10 11 12">
        <text>L-serine = pyruvate + NH4(+)</text>
        <dbReference type="Rhea" id="RHEA:19169"/>
        <dbReference type="ChEBI" id="CHEBI:15361"/>
        <dbReference type="ChEBI" id="CHEBI:28938"/>
        <dbReference type="ChEBI" id="CHEBI:33384"/>
        <dbReference type="EC" id="4.3.1.17"/>
    </reaction>
</comment>
<reference evidence="15" key="1">
    <citation type="submission" date="2019-08" db="EMBL/GenBank/DDBJ databases">
        <authorList>
            <person name="Zheng X."/>
        </authorList>
    </citation>
    <scope>NUCLEOTIDE SEQUENCE [LARGE SCALE GENOMIC DNA]</scope>
    <source>
        <strain evidence="15">FJAT-25496</strain>
    </source>
</reference>
<keyword evidence="6 11" id="KW-0479">Metal-binding</keyword>
<proteinExistence type="inferred from homology"/>
<evidence type="ECO:0000256" key="4">
    <source>
        <dbReference type="ARBA" id="ARBA00022432"/>
    </source>
</evidence>
<dbReference type="Gene3D" id="3.30.70.260">
    <property type="match status" value="1"/>
</dbReference>
<dbReference type="InterPro" id="IPR002912">
    <property type="entry name" value="ACT_dom"/>
</dbReference>
<evidence type="ECO:0000259" key="13">
    <source>
        <dbReference type="PROSITE" id="PS51671"/>
    </source>
</evidence>
<dbReference type="Pfam" id="PF01842">
    <property type="entry name" value="ACT"/>
    <property type="match status" value="1"/>
</dbReference>
<dbReference type="GO" id="GO:0046872">
    <property type="term" value="F:metal ion binding"/>
    <property type="evidence" value="ECO:0007669"/>
    <property type="project" value="UniProtKB-UniRule"/>
</dbReference>
<keyword evidence="5 11" id="KW-0004">4Fe-4S</keyword>
<evidence type="ECO:0000256" key="9">
    <source>
        <dbReference type="ARBA" id="ARBA00023239"/>
    </source>
</evidence>
<evidence type="ECO:0000256" key="2">
    <source>
        <dbReference type="ARBA" id="ARBA00004742"/>
    </source>
</evidence>
<dbReference type="InterPro" id="IPR005131">
    <property type="entry name" value="Ser_deHydtase_bsu"/>
</dbReference>
<sequence length="220" mass="24211">MKYRSAFDIIGPVMIGPSSSHTAGAARIGRVARTLFNRLPKKAVISLYGSFAKTYKGHGTDVAIVGGILDFDTFDERIPKSLELAEEAGMEVVFSVEEMVPDHPNTVRINLYDDKGDLEVVGISIGGGTIEITELNSFKLKLSGEHPAILVVHNDQFGVISAVTHILAQHQINIGHMEVSRKEKGKMALMVIEVDQKIHQDVIREIEKVPNVTQIIRMVE</sequence>
<keyword evidence="15" id="KW-1185">Reference proteome</keyword>
<feature type="domain" description="ACT" evidence="13">
    <location>
        <begin position="148"/>
        <end position="220"/>
    </location>
</feature>
<dbReference type="PANTHER" id="PTHR30182:SF12">
    <property type="entry name" value="L-SERINE DEHYDRATASE, BETA CHAIN-RELATED"/>
    <property type="match status" value="1"/>
</dbReference>
<dbReference type="PROSITE" id="PS51671">
    <property type="entry name" value="ACT"/>
    <property type="match status" value="1"/>
</dbReference>
<dbReference type="STRING" id="1742359.GCA_001439625_00566"/>
<dbReference type="FunFam" id="3.30.70.260:FF:000008">
    <property type="entry name" value="D-3-phosphoglycerate dehydrogenase, chloroplastic"/>
    <property type="match status" value="1"/>
</dbReference>
<dbReference type="EMBL" id="CP042593">
    <property type="protein sequence ID" value="QED47671.1"/>
    <property type="molecule type" value="Genomic_DNA"/>
</dbReference>
<dbReference type="InterPro" id="IPR045865">
    <property type="entry name" value="ACT-like_dom_sf"/>
</dbReference>
<accession>A0A5B8Z413</accession>
<dbReference type="InterPro" id="IPR004643">
    <property type="entry name" value="Fe-S_L-Ser_bsu"/>
</dbReference>
<dbReference type="GO" id="GO:0051539">
    <property type="term" value="F:4 iron, 4 sulfur cluster binding"/>
    <property type="evidence" value="ECO:0007669"/>
    <property type="project" value="UniProtKB-UniRule"/>
</dbReference>
<name>A0A5B8Z413_CYTDA</name>
<evidence type="ECO:0000313" key="14">
    <source>
        <dbReference type="EMBL" id="QED47671.1"/>
    </source>
</evidence>
<dbReference type="GO" id="GO:0003941">
    <property type="term" value="F:L-serine ammonia-lyase activity"/>
    <property type="evidence" value="ECO:0007669"/>
    <property type="project" value="UniProtKB-UniRule"/>
</dbReference>
<evidence type="ECO:0000256" key="5">
    <source>
        <dbReference type="ARBA" id="ARBA00022485"/>
    </source>
</evidence>
<evidence type="ECO:0000256" key="8">
    <source>
        <dbReference type="ARBA" id="ARBA00023014"/>
    </source>
</evidence>
<dbReference type="Gene3D" id="3.30.1330.90">
    <property type="entry name" value="D-3-phosphoglycerate dehydrogenase, domain 3"/>
    <property type="match status" value="1"/>
</dbReference>
<evidence type="ECO:0000256" key="11">
    <source>
        <dbReference type="PIRNR" id="PIRNR036692"/>
    </source>
</evidence>
<evidence type="ECO:0000256" key="7">
    <source>
        <dbReference type="ARBA" id="ARBA00023004"/>
    </source>
</evidence>
<comment type="pathway">
    <text evidence="2 11">Carbohydrate biosynthesis; gluconeogenesis.</text>
</comment>
<dbReference type="UniPathway" id="UPA00138"/>
<evidence type="ECO:0000256" key="1">
    <source>
        <dbReference type="ARBA" id="ARBA00001966"/>
    </source>
</evidence>
<dbReference type="FunFam" id="3.30.1330.90:FF:000004">
    <property type="entry name" value="L-serine dehydratase, iron-sulfur-dependent subunit beta"/>
    <property type="match status" value="1"/>
</dbReference>
<dbReference type="KEGG" id="bda:FSZ17_10620"/>
<dbReference type="RefSeq" id="WP_057770074.1">
    <property type="nucleotide sequence ID" value="NZ_CP042593.1"/>
</dbReference>
<dbReference type="NCBIfam" id="TIGR00719">
    <property type="entry name" value="sda_beta"/>
    <property type="match status" value="1"/>
</dbReference>
<dbReference type="SUPFAM" id="SSF143548">
    <property type="entry name" value="Serine metabolism enzymes domain"/>
    <property type="match status" value="1"/>
</dbReference>
<dbReference type="AlphaFoldDB" id="A0A5B8Z413"/>
<dbReference type="GO" id="GO:0006094">
    <property type="term" value="P:gluconeogenesis"/>
    <property type="evidence" value="ECO:0007669"/>
    <property type="project" value="UniProtKB-UniRule"/>
</dbReference>
<dbReference type="PANTHER" id="PTHR30182">
    <property type="entry name" value="L-SERINE DEHYDRATASE"/>
    <property type="match status" value="1"/>
</dbReference>
<dbReference type="InterPro" id="IPR051318">
    <property type="entry name" value="Fe-S_L-Ser"/>
</dbReference>
<gene>
    <name evidence="14" type="primary">sdaAB</name>
    <name evidence="14" type="ORF">FSZ17_10620</name>
</gene>
<protein>
    <recommendedName>
        <fullName evidence="11">L-serine deaminase</fullName>
    </recommendedName>
</protein>
<evidence type="ECO:0000256" key="3">
    <source>
        <dbReference type="ARBA" id="ARBA00008636"/>
    </source>
</evidence>
<comment type="cofactor">
    <cofactor evidence="1 12">
        <name>[4Fe-4S] cluster</name>
        <dbReference type="ChEBI" id="CHEBI:49883"/>
    </cofactor>
</comment>
<evidence type="ECO:0000313" key="15">
    <source>
        <dbReference type="Proteomes" id="UP000321555"/>
    </source>
</evidence>
<evidence type="ECO:0000256" key="10">
    <source>
        <dbReference type="ARBA" id="ARBA00049406"/>
    </source>
</evidence>
<evidence type="ECO:0000256" key="6">
    <source>
        <dbReference type="ARBA" id="ARBA00022723"/>
    </source>
</evidence>
<dbReference type="Pfam" id="PF03315">
    <property type="entry name" value="SDH_beta"/>
    <property type="match status" value="1"/>
</dbReference>
<dbReference type="PIRSF" id="PIRSF036692">
    <property type="entry name" value="SDH_B"/>
    <property type="match status" value="1"/>
</dbReference>
<keyword evidence="9 11" id="KW-0456">Lyase</keyword>
<keyword evidence="7 11" id="KW-0408">Iron</keyword>
<keyword evidence="8 11" id="KW-0411">Iron-sulfur</keyword>
<dbReference type="Proteomes" id="UP000321555">
    <property type="component" value="Chromosome"/>
</dbReference>
<dbReference type="SUPFAM" id="SSF55021">
    <property type="entry name" value="ACT-like"/>
    <property type="match status" value="1"/>
</dbReference>
<comment type="similarity">
    <text evidence="3 11 12">Belongs to the iron-sulfur dependent L-serine dehydratase family.</text>
</comment>
<keyword evidence="4 11" id="KW-0312">Gluconeogenesis</keyword>